<organism evidence="2 3">
    <name type="scientific">Ramalina farinacea</name>
    <dbReference type="NCBI Taxonomy" id="258253"/>
    <lineage>
        <taxon>Eukaryota</taxon>
        <taxon>Fungi</taxon>
        <taxon>Dikarya</taxon>
        <taxon>Ascomycota</taxon>
        <taxon>Pezizomycotina</taxon>
        <taxon>Lecanoromycetes</taxon>
        <taxon>OSLEUM clade</taxon>
        <taxon>Lecanoromycetidae</taxon>
        <taxon>Lecanorales</taxon>
        <taxon>Lecanorineae</taxon>
        <taxon>Ramalinaceae</taxon>
        <taxon>Ramalina</taxon>
    </lineage>
</organism>
<protein>
    <submittedName>
        <fullName evidence="2">Uncharacterized protein</fullName>
    </submittedName>
</protein>
<dbReference type="Proteomes" id="UP001161017">
    <property type="component" value="Unassembled WGS sequence"/>
</dbReference>
<comment type="caution">
    <text evidence="2">The sequence shown here is derived from an EMBL/GenBank/DDBJ whole genome shotgun (WGS) entry which is preliminary data.</text>
</comment>
<dbReference type="EMBL" id="JAPUFD010000005">
    <property type="protein sequence ID" value="MDI1487223.1"/>
    <property type="molecule type" value="Genomic_DNA"/>
</dbReference>
<name>A0AA43QM52_9LECA</name>
<keyword evidence="3" id="KW-1185">Reference proteome</keyword>
<evidence type="ECO:0000313" key="2">
    <source>
        <dbReference type="EMBL" id="MDI1487223.1"/>
    </source>
</evidence>
<reference evidence="2" key="1">
    <citation type="journal article" date="2023" name="Genome Biol. Evol.">
        <title>First Whole Genome Sequence and Flow Cytometry Genome Size Data for the Lichen-Forming Fungus Ramalina farinacea (Ascomycota).</title>
        <authorList>
            <person name="Llewellyn T."/>
            <person name="Mian S."/>
            <person name="Hill R."/>
            <person name="Leitch I.J."/>
            <person name="Gaya E."/>
        </authorList>
    </citation>
    <scope>NUCLEOTIDE SEQUENCE</scope>
    <source>
        <strain evidence="2">LIQ254RAFAR</strain>
    </source>
</reference>
<feature type="region of interest" description="Disordered" evidence="1">
    <location>
        <begin position="8"/>
        <end position="51"/>
    </location>
</feature>
<accession>A0AA43QM52</accession>
<proteinExistence type="predicted"/>
<sequence>MPNLIARLRRKLRTSRPSDESPQSLETASIEGPPFSPAKRRHELTPSPSRRTSVSNCIIEGTFFDRLPAELRNQIYLAAFGDRTLHIELQYIASATAINELSISTTTAEEERYGHNARTALEIRLENAFLE</sequence>
<gene>
    <name evidence="2" type="ORF">OHK93_006492</name>
</gene>
<dbReference type="AlphaFoldDB" id="A0AA43QM52"/>
<evidence type="ECO:0000313" key="3">
    <source>
        <dbReference type="Proteomes" id="UP001161017"/>
    </source>
</evidence>
<evidence type="ECO:0000256" key="1">
    <source>
        <dbReference type="SAM" id="MobiDB-lite"/>
    </source>
</evidence>